<dbReference type="PROSITE" id="PS51450">
    <property type="entry name" value="LRR"/>
    <property type="match status" value="1"/>
</dbReference>
<proteinExistence type="predicted"/>
<evidence type="ECO:0000256" key="1">
    <source>
        <dbReference type="ARBA" id="ARBA00022614"/>
    </source>
</evidence>
<protein>
    <recommendedName>
        <fullName evidence="3">NACHT LRR and PYD domain-containing protein</fullName>
    </recommendedName>
</protein>
<sequence length="537" mass="59408">MDRNTLVEGKEPDLNVLYQSAVEKALDSPNGHLDLFLRFLLGLSLQTNQSLLKGLLKWTTNNSQRNQHTDQCIKKYTEKSLCFEKMLCLFHCLNETKYSSVVEEIQRYLTSGRLRTHDLSPAEWSDLVSIILSSESNLDVFELKNYGDSENVLLILSSLFCSRPCSLRELDLSSNSLQDAGVKQLCAGLQSSHCKLETLSLCDLSDRSCQSVCSILSSHTSLLRVLDLSNNDLQDSGVQLLCEGLESPNCKLESLSLSGCMITEEGCASLALTLSSKPSALKQLDLSYNHPGESGLKLLSAGLDDPNWGLETLRLSVCNLSPSTCATLSTVLSSQSSHLRELDLSNNDLTDTGVTLLCGGLRSAQCTLTTLRLSGCLITGEGCASLASALRSNPCHLKELDLSYNHPGEEGVNKLTALDSFWKPEKLRYGKVNCSNTDSWLRRESNLVYLINFYDCHFRLGDCNLSERSYEALASVLCSESSNLRQMDLSNNNLQDSGAEQLLLGLKSPYCKLEILRCHLHWTSLVFPENQVTDENR</sequence>
<name>A0A3B3WCD8_9TELE</name>
<keyword evidence="1" id="KW-0433">Leucine-rich repeat</keyword>
<dbReference type="InterPro" id="IPR051261">
    <property type="entry name" value="NLR"/>
</dbReference>
<keyword evidence="5" id="KW-1185">Reference proteome</keyword>
<dbReference type="PANTHER" id="PTHR24106">
    <property type="entry name" value="NACHT, LRR AND CARD DOMAINS-CONTAINING"/>
    <property type="match status" value="1"/>
</dbReference>
<dbReference type="SUPFAM" id="SSF52047">
    <property type="entry name" value="RNI-like"/>
    <property type="match status" value="2"/>
</dbReference>
<dbReference type="Pfam" id="PF13516">
    <property type="entry name" value="LRR_6"/>
    <property type="match status" value="7"/>
</dbReference>
<evidence type="ECO:0000313" key="5">
    <source>
        <dbReference type="Proteomes" id="UP000261480"/>
    </source>
</evidence>
<dbReference type="AlphaFoldDB" id="A0A3B3WCD8"/>
<dbReference type="Ensembl" id="ENSPMET00000015738.1">
    <property type="protein sequence ID" value="ENSPMEP00000000531.1"/>
    <property type="gene ID" value="ENSPMEG00000001319.1"/>
</dbReference>
<dbReference type="Pfam" id="PF17776">
    <property type="entry name" value="NLRC4_HD2"/>
    <property type="match status" value="1"/>
</dbReference>
<dbReference type="InterPro" id="IPR032675">
    <property type="entry name" value="LRR_dom_sf"/>
</dbReference>
<organism evidence="4 5">
    <name type="scientific">Poecilia mexicana</name>
    <dbReference type="NCBI Taxonomy" id="48701"/>
    <lineage>
        <taxon>Eukaryota</taxon>
        <taxon>Metazoa</taxon>
        <taxon>Chordata</taxon>
        <taxon>Craniata</taxon>
        <taxon>Vertebrata</taxon>
        <taxon>Euteleostomi</taxon>
        <taxon>Actinopterygii</taxon>
        <taxon>Neopterygii</taxon>
        <taxon>Teleostei</taxon>
        <taxon>Neoteleostei</taxon>
        <taxon>Acanthomorphata</taxon>
        <taxon>Ovalentaria</taxon>
        <taxon>Atherinomorphae</taxon>
        <taxon>Cyprinodontiformes</taxon>
        <taxon>Poeciliidae</taxon>
        <taxon>Poeciliinae</taxon>
        <taxon>Poecilia</taxon>
    </lineage>
</organism>
<feature type="domain" description="NACHT LRR and PYD" evidence="3">
    <location>
        <begin position="17"/>
        <end position="104"/>
    </location>
</feature>
<dbReference type="Gene3D" id="3.80.10.10">
    <property type="entry name" value="Ribonuclease Inhibitor"/>
    <property type="match status" value="3"/>
</dbReference>
<evidence type="ECO:0000313" key="4">
    <source>
        <dbReference type="Ensembl" id="ENSPMEP00000000531.1"/>
    </source>
</evidence>
<reference evidence="4" key="2">
    <citation type="submission" date="2025-09" db="UniProtKB">
        <authorList>
            <consortium name="Ensembl"/>
        </authorList>
    </citation>
    <scope>IDENTIFICATION</scope>
</reference>
<dbReference type="SMART" id="SM00368">
    <property type="entry name" value="LRR_RI"/>
    <property type="match status" value="10"/>
</dbReference>
<reference evidence="4" key="1">
    <citation type="submission" date="2025-08" db="UniProtKB">
        <authorList>
            <consortium name="Ensembl"/>
        </authorList>
    </citation>
    <scope>IDENTIFICATION</scope>
</reference>
<dbReference type="InterPro" id="IPR001611">
    <property type="entry name" value="Leu-rich_rpt"/>
</dbReference>
<dbReference type="STRING" id="48701.ENSPMEP00000000531"/>
<evidence type="ECO:0000256" key="2">
    <source>
        <dbReference type="ARBA" id="ARBA00022737"/>
    </source>
</evidence>
<accession>A0A3B3WCD8</accession>
<dbReference type="Proteomes" id="UP000261480">
    <property type="component" value="Unplaced"/>
</dbReference>
<evidence type="ECO:0000259" key="3">
    <source>
        <dbReference type="Pfam" id="PF17776"/>
    </source>
</evidence>
<dbReference type="SMART" id="SM00367">
    <property type="entry name" value="LRR_CC"/>
    <property type="match status" value="5"/>
</dbReference>
<keyword evidence="2" id="KW-0677">Repeat</keyword>
<dbReference type="InterPro" id="IPR041267">
    <property type="entry name" value="NLRP_HD2"/>
</dbReference>
<dbReference type="InterPro" id="IPR006553">
    <property type="entry name" value="Leu-rich_rpt_Cys-con_subtyp"/>
</dbReference>